<comment type="subcellular location">
    <subcellularLocation>
        <location evidence="1">Nucleus</location>
    </subcellularLocation>
</comment>
<organism evidence="10 11">
    <name type="scientific">Pseudovirgaria hyperparasitica</name>
    <dbReference type="NCBI Taxonomy" id="470096"/>
    <lineage>
        <taxon>Eukaryota</taxon>
        <taxon>Fungi</taxon>
        <taxon>Dikarya</taxon>
        <taxon>Ascomycota</taxon>
        <taxon>Pezizomycotina</taxon>
        <taxon>Dothideomycetes</taxon>
        <taxon>Dothideomycetes incertae sedis</taxon>
        <taxon>Acrospermales</taxon>
        <taxon>Acrospermaceae</taxon>
        <taxon>Pseudovirgaria</taxon>
    </lineage>
</organism>
<feature type="region of interest" description="Disordered" evidence="7">
    <location>
        <begin position="98"/>
        <end position="155"/>
    </location>
</feature>
<feature type="transmembrane region" description="Helical" evidence="8">
    <location>
        <begin position="573"/>
        <end position="591"/>
    </location>
</feature>
<dbReference type="Pfam" id="PF00172">
    <property type="entry name" value="Zn_clus"/>
    <property type="match status" value="1"/>
</dbReference>
<dbReference type="GO" id="GO:0045944">
    <property type="term" value="P:positive regulation of transcription by RNA polymerase II"/>
    <property type="evidence" value="ECO:0007669"/>
    <property type="project" value="TreeGrafter"/>
</dbReference>
<keyword evidence="5" id="KW-0804">Transcription</keyword>
<dbReference type="Proteomes" id="UP000799437">
    <property type="component" value="Unassembled WGS sequence"/>
</dbReference>
<dbReference type="CDD" id="cd12148">
    <property type="entry name" value="fungal_TF_MHR"/>
    <property type="match status" value="1"/>
</dbReference>
<dbReference type="GO" id="GO:0005634">
    <property type="term" value="C:nucleus"/>
    <property type="evidence" value="ECO:0007669"/>
    <property type="project" value="UniProtKB-SubCell"/>
</dbReference>
<name>A0A6A6WG02_9PEZI</name>
<dbReference type="OrthoDB" id="3037908at2759"/>
<evidence type="ECO:0000256" key="7">
    <source>
        <dbReference type="SAM" id="MobiDB-lite"/>
    </source>
</evidence>
<evidence type="ECO:0000256" key="3">
    <source>
        <dbReference type="ARBA" id="ARBA00023015"/>
    </source>
</evidence>
<evidence type="ECO:0000256" key="8">
    <source>
        <dbReference type="SAM" id="Phobius"/>
    </source>
</evidence>
<keyword evidence="4" id="KW-0238">DNA-binding</keyword>
<dbReference type="SMART" id="SM00906">
    <property type="entry name" value="Fungal_trans"/>
    <property type="match status" value="1"/>
</dbReference>
<keyword evidence="8" id="KW-0472">Membrane</keyword>
<dbReference type="Gene3D" id="4.10.240.10">
    <property type="entry name" value="Zn(2)-C6 fungal-type DNA-binding domain"/>
    <property type="match status" value="1"/>
</dbReference>
<protein>
    <recommendedName>
        <fullName evidence="9">Zn(2)-C6 fungal-type domain-containing protein</fullName>
    </recommendedName>
</protein>
<keyword evidence="2" id="KW-0479">Metal-binding</keyword>
<feature type="compositionally biased region" description="Polar residues" evidence="7">
    <location>
        <begin position="12"/>
        <end position="39"/>
    </location>
</feature>
<evidence type="ECO:0000256" key="5">
    <source>
        <dbReference type="ARBA" id="ARBA00023163"/>
    </source>
</evidence>
<evidence type="ECO:0000313" key="11">
    <source>
        <dbReference type="Proteomes" id="UP000799437"/>
    </source>
</evidence>
<dbReference type="EMBL" id="ML996567">
    <property type="protein sequence ID" value="KAF2760960.1"/>
    <property type="molecule type" value="Genomic_DNA"/>
</dbReference>
<feature type="domain" description="Zn(2)-C6 fungal-type" evidence="9">
    <location>
        <begin position="63"/>
        <end position="92"/>
    </location>
</feature>
<dbReference type="PANTHER" id="PTHR47540:SF2">
    <property type="entry name" value="ZN(II)2CYS6 TRANSCRIPTION FACTOR (EUROFUNG)"/>
    <property type="match status" value="1"/>
</dbReference>
<dbReference type="GO" id="GO:0043565">
    <property type="term" value="F:sequence-specific DNA binding"/>
    <property type="evidence" value="ECO:0007669"/>
    <property type="project" value="TreeGrafter"/>
</dbReference>
<feature type="region of interest" description="Disordered" evidence="7">
    <location>
        <begin position="1"/>
        <end position="56"/>
    </location>
</feature>
<keyword evidence="6" id="KW-0539">Nucleus</keyword>
<dbReference type="GO" id="GO:0000981">
    <property type="term" value="F:DNA-binding transcription factor activity, RNA polymerase II-specific"/>
    <property type="evidence" value="ECO:0007669"/>
    <property type="project" value="InterPro"/>
</dbReference>
<keyword evidence="8" id="KW-1133">Transmembrane helix</keyword>
<evidence type="ECO:0000256" key="2">
    <source>
        <dbReference type="ARBA" id="ARBA00022723"/>
    </source>
</evidence>
<dbReference type="PROSITE" id="PS00463">
    <property type="entry name" value="ZN2_CY6_FUNGAL_1"/>
    <property type="match status" value="1"/>
</dbReference>
<evidence type="ECO:0000313" key="10">
    <source>
        <dbReference type="EMBL" id="KAF2760960.1"/>
    </source>
</evidence>
<dbReference type="InterPro" id="IPR001138">
    <property type="entry name" value="Zn2Cys6_DnaBD"/>
</dbReference>
<dbReference type="CDD" id="cd00067">
    <property type="entry name" value="GAL4"/>
    <property type="match status" value="1"/>
</dbReference>
<dbReference type="InterPro" id="IPR036864">
    <property type="entry name" value="Zn2-C6_fun-type_DNA-bd_sf"/>
</dbReference>
<proteinExistence type="predicted"/>
<accession>A0A6A6WG02</accession>
<evidence type="ECO:0000256" key="6">
    <source>
        <dbReference type="ARBA" id="ARBA00023242"/>
    </source>
</evidence>
<dbReference type="InterPro" id="IPR051711">
    <property type="entry name" value="Stress_Response_Reg"/>
</dbReference>
<evidence type="ECO:0000259" key="9">
    <source>
        <dbReference type="PROSITE" id="PS50048"/>
    </source>
</evidence>
<dbReference type="GeneID" id="54487055"/>
<dbReference type="AlphaFoldDB" id="A0A6A6WG02"/>
<sequence>MTGESPLPQPPSTAMTSTTESSIQTHSSHQASPVSNSYLKRSLPDESALDAENRRKTPKVSRACDLCKAKKVRCSGTLPCDICERKNLSCVYNARYARGKPRTPPAAADDNGSNPPRLLEAAHTSASRYESNGFSPALPERSVSHLSPEQEVVEKDASQSPSYKTLFIYRIWKRLADRVTEDAHESGHSVQSQVVMTAGDRPFDGPRPDRSSLPAPDRTFHAELLEYYFDFCVVTYRIFHRPTVEDWLETAFAEYDRHRNGWVESIGPVKSAVIFAMFAIASLRKQKIASLSPREEGKPSPRSDYFFNAAAWMTDSEMGFPTLESVQARLLQVLYLLQSLRMNEARYLFGMVVQMQSALGYHRKEREYRRLAFGLPEDYINTEVMKRTFWVAYTMDRYLAVVYGRPRHFPDEELSAVRPDAANDEEMTAAGNTGQDNQEDSHIESLRAHAEMAHFVGLITKDVYAAKTVATSDRCKHARRYSTAMHAWQDNLPPHLGSVRPSFLIPSFKRQSIALKLAFGHALVYANRPFLLSKPAYADHGDIQRCVDDCLAGARQVLDLFELMTKDQTLIHAYWWTSYVVFSALCVVYVWEISLRTHPDRGVTCVKLKGQRDLFDLAETGFTRLSSAPGAATPIQRYKIILEELRMEARQPRDAAQPAGSNLFSGWQTNDWVELDASVFDSFSDIVR</sequence>
<dbReference type="PROSITE" id="PS50048">
    <property type="entry name" value="ZN2_CY6_FUNGAL_2"/>
    <property type="match status" value="1"/>
</dbReference>
<dbReference type="SMART" id="SM00066">
    <property type="entry name" value="GAL4"/>
    <property type="match status" value="1"/>
</dbReference>
<reference evidence="10" key="1">
    <citation type="journal article" date="2020" name="Stud. Mycol.">
        <title>101 Dothideomycetes genomes: a test case for predicting lifestyles and emergence of pathogens.</title>
        <authorList>
            <person name="Haridas S."/>
            <person name="Albert R."/>
            <person name="Binder M."/>
            <person name="Bloem J."/>
            <person name="Labutti K."/>
            <person name="Salamov A."/>
            <person name="Andreopoulos B."/>
            <person name="Baker S."/>
            <person name="Barry K."/>
            <person name="Bills G."/>
            <person name="Bluhm B."/>
            <person name="Cannon C."/>
            <person name="Castanera R."/>
            <person name="Culley D."/>
            <person name="Daum C."/>
            <person name="Ezra D."/>
            <person name="Gonzalez J."/>
            <person name="Henrissat B."/>
            <person name="Kuo A."/>
            <person name="Liang C."/>
            <person name="Lipzen A."/>
            <person name="Lutzoni F."/>
            <person name="Magnuson J."/>
            <person name="Mondo S."/>
            <person name="Nolan M."/>
            <person name="Ohm R."/>
            <person name="Pangilinan J."/>
            <person name="Park H.-J."/>
            <person name="Ramirez L."/>
            <person name="Alfaro M."/>
            <person name="Sun H."/>
            <person name="Tritt A."/>
            <person name="Yoshinaga Y."/>
            <person name="Zwiers L.-H."/>
            <person name="Turgeon B."/>
            <person name="Goodwin S."/>
            <person name="Spatafora J."/>
            <person name="Crous P."/>
            <person name="Grigoriev I."/>
        </authorList>
    </citation>
    <scope>NUCLEOTIDE SEQUENCE</scope>
    <source>
        <strain evidence="10">CBS 121739</strain>
    </source>
</reference>
<gene>
    <name evidence="10" type="ORF">EJ05DRAFT_491811</name>
</gene>
<keyword evidence="8" id="KW-0812">Transmembrane</keyword>
<evidence type="ECO:0000256" key="1">
    <source>
        <dbReference type="ARBA" id="ARBA00004123"/>
    </source>
</evidence>
<keyword evidence="3" id="KW-0805">Transcription regulation</keyword>
<dbReference type="SUPFAM" id="SSF57701">
    <property type="entry name" value="Zn2/Cys6 DNA-binding domain"/>
    <property type="match status" value="1"/>
</dbReference>
<feature type="compositionally biased region" description="Polar residues" evidence="7">
    <location>
        <begin position="124"/>
        <end position="134"/>
    </location>
</feature>
<keyword evidence="11" id="KW-1185">Reference proteome</keyword>
<evidence type="ECO:0000256" key="4">
    <source>
        <dbReference type="ARBA" id="ARBA00023125"/>
    </source>
</evidence>
<dbReference type="GO" id="GO:0008270">
    <property type="term" value="F:zinc ion binding"/>
    <property type="evidence" value="ECO:0007669"/>
    <property type="project" value="InterPro"/>
</dbReference>
<dbReference type="GO" id="GO:0006351">
    <property type="term" value="P:DNA-templated transcription"/>
    <property type="evidence" value="ECO:0007669"/>
    <property type="project" value="InterPro"/>
</dbReference>
<dbReference type="RefSeq" id="XP_033603411.1">
    <property type="nucleotide sequence ID" value="XM_033746001.1"/>
</dbReference>
<dbReference type="Pfam" id="PF04082">
    <property type="entry name" value="Fungal_trans"/>
    <property type="match status" value="1"/>
</dbReference>
<dbReference type="PANTHER" id="PTHR47540">
    <property type="entry name" value="THIAMINE REPRESSIBLE GENES REGULATORY PROTEIN THI5"/>
    <property type="match status" value="1"/>
</dbReference>
<dbReference type="InterPro" id="IPR007219">
    <property type="entry name" value="XnlR_reg_dom"/>
</dbReference>